<evidence type="ECO:0000256" key="1">
    <source>
        <dbReference type="ARBA" id="ARBA00009353"/>
    </source>
</evidence>
<reference evidence="4 6" key="1">
    <citation type="submission" date="2015-07" db="EMBL/GenBank/DDBJ databases">
        <title>Fjat-14205 dsm 2895.</title>
        <authorList>
            <person name="Liu B."/>
            <person name="Wang J."/>
            <person name="Zhu Y."/>
            <person name="Liu G."/>
            <person name="Chen Q."/>
            <person name="Chen Z."/>
            <person name="Lan J."/>
            <person name="Che J."/>
            <person name="Ge C."/>
            <person name="Shi H."/>
            <person name="Pan Z."/>
            <person name="Liu X."/>
        </authorList>
    </citation>
    <scope>NUCLEOTIDE SEQUENCE [LARGE SCALE GENOMIC DNA]</scope>
    <source>
        <strain evidence="4 6">DSM 2895</strain>
    </source>
</reference>
<reference evidence="5 7" key="2">
    <citation type="submission" date="2016-10" db="EMBL/GenBank/DDBJ databases">
        <authorList>
            <person name="de Groot N.N."/>
        </authorList>
    </citation>
    <scope>NUCLEOTIDE SEQUENCE [LARGE SCALE GENOMIC DNA]</scope>
    <source>
        <strain evidence="5 7">DSM 2895</strain>
    </source>
</reference>
<dbReference type="PANTHER" id="PTHR11092:SF0">
    <property type="entry name" value="EPIMERASE FAMILY PROTEIN SDR39U1"/>
    <property type="match status" value="1"/>
</dbReference>
<evidence type="ECO:0000313" key="4">
    <source>
        <dbReference type="EMBL" id="KON96238.1"/>
    </source>
</evidence>
<dbReference type="Pfam" id="PF08338">
    <property type="entry name" value="DUF1731"/>
    <property type="match status" value="1"/>
</dbReference>
<evidence type="ECO:0000313" key="5">
    <source>
        <dbReference type="EMBL" id="SDI76672.1"/>
    </source>
</evidence>
<accession>A0A0D1X6P7</accession>
<proteinExistence type="inferred from homology"/>
<evidence type="ECO:0000259" key="2">
    <source>
        <dbReference type="Pfam" id="PF01370"/>
    </source>
</evidence>
<sequence>MKIAIAGGSGFIGTHLIKDWHKKKYDVLLISRSCSKVKEQFPFAGCVTWDEMKSNPQTLEGIDVLINLAGESINSGRWTAERKQRILLSRVETTQQIAEVIGKLKTKPHLVINGSAIGIYGQSDTVHFDEDSQAIADDFLAQVSRQWEAEADRIPSARLVKMRTGLALGVNGGAFPKMALPYRLFTGGKVGNGRQWHSWIHITDYVRLINFCIKNEAMEGPVNATAPNPVTNDEFGRVLARQLYRPHWLRVPKFAMVLALGEMAELLLEGQHVVPKRALDHGFEFHYPSIDRAVQDLISRM</sequence>
<dbReference type="Proteomes" id="UP000182836">
    <property type="component" value="Unassembled WGS sequence"/>
</dbReference>
<name>A0A0D1X6P7_ANEMI</name>
<dbReference type="Proteomes" id="UP000037269">
    <property type="component" value="Unassembled WGS sequence"/>
</dbReference>
<dbReference type="InterPro" id="IPR036291">
    <property type="entry name" value="NAD(P)-bd_dom_sf"/>
</dbReference>
<dbReference type="PATRIC" id="fig|47500.8.peg.4674"/>
<dbReference type="Gene3D" id="3.40.50.720">
    <property type="entry name" value="NAD(P)-binding Rossmann-like Domain"/>
    <property type="match status" value="1"/>
</dbReference>
<evidence type="ECO:0000259" key="3">
    <source>
        <dbReference type="Pfam" id="PF08338"/>
    </source>
</evidence>
<dbReference type="RefSeq" id="WP_043068963.1">
    <property type="nucleotide sequence ID" value="NZ_BJOA01000057.1"/>
</dbReference>
<dbReference type="CDD" id="cd05242">
    <property type="entry name" value="SDR_a8"/>
    <property type="match status" value="1"/>
</dbReference>
<dbReference type="NCBIfam" id="TIGR01777">
    <property type="entry name" value="yfcH"/>
    <property type="match status" value="1"/>
</dbReference>
<evidence type="ECO:0000313" key="6">
    <source>
        <dbReference type="Proteomes" id="UP000037269"/>
    </source>
</evidence>
<dbReference type="InterPro" id="IPR013549">
    <property type="entry name" value="DUF1731"/>
</dbReference>
<dbReference type="SUPFAM" id="SSF51735">
    <property type="entry name" value="NAD(P)-binding Rossmann-fold domains"/>
    <property type="match status" value="1"/>
</dbReference>
<feature type="domain" description="NAD-dependent epimerase/dehydratase" evidence="2">
    <location>
        <begin position="3"/>
        <end position="132"/>
    </location>
</feature>
<protein>
    <recommendedName>
        <fullName evidence="8">TIGR01777 family protein</fullName>
    </recommendedName>
</protein>
<gene>
    <name evidence="4" type="ORF">AF333_12860</name>
    <name evidence="5" type="ORF">SAMN04487909_107147</name>
</gene>
<evidence type="ECO:0000313" key="7">
    <source>
        <dbReference type="Proteomes" id="UP000182836"/>
    </source>
</evidence>
<dbReference type="Pfam" id="PF01370">
    <property type="entry name" value="Epimerase"/>
    <property type="match status" value="1"/>
</dbReference>
<dbReference type="EMBL" id="LGUG01000004">
    <property type="protein sequence ID" value="KON96238.1"/>
    <property type="molecule type" value="Genomic_DNA"/>
</dbReference>
<dbReference type="GeneID" id="42306062"/>
<keyword evidence="6" id="KW-1185">Reference proteome</keyword>
<evidence type="ECO:0008006" key="8">
    <source>
        <dbReference type="Google" id="ProtNLM"/>
    </source>
</evidence>
<organism evidence="4 6">
    <name type="scientific">Aneurinibacillus migulanus</name>
    <name type="common">Bacillus migulanus</name>
    <dbReference type="NCBI Taxonomy" id="47500"/>
    <lineage>
        <taxon>Bacteria</taxon>
        <taxon>Bacillati</taxon>
        <taxon>Bacillota</taxon>
        <taxon>Bacilli</taxon>
        <taxon>Bacillales</taxon>
        <taxon>Paenibacillaceae</taxon>
        <taxon>Aneurinibacillus group</taxon>
        <taxon>Aneurinibacillus</taxon>
    </lineage>
</organism>
<dbReference type="InterPro" id="IPR001509">
    <property type="entry name" value="Epimerase_deHydtase"/>
</dbReference>
<dbReference type="OrthoDB" id="9801773at2"/>
<feature type="domain" description="DUF1731" evidence="3">
    <location>
        <begin position="251"/>
        <end position="297"/>
    </location>
</feature>
<dbReference type="EMBL" id="FNED01000007">
    <property type="protein sequence ID" value="SDI76672.1"/>
    <property type="molecule type" value="Genomic_DNA"/>
</dbReference>
<dbReference type="PANTHER" id="PTHR11092">
    <property type="entry name" value="SUGAR NUCLEOTIDE EPIMERASE RELATED"/>
    <property type="match status" value="1"/>
</dbReference>
<dbReference type="AlphaFoldDB" id="A0A0D1X6P7"/>
<dbReference type="InterPro" id="IPR010099">
    <property type="entry name" value="SDR39U1"/>
</dbReference>
<dbReference type="STRING" id="47500.AF333_12860"/>
<comment type="similarity">
    <text evidence="1">Belongs to the NAD(P)-dependent epimerase/dehydratase family. SDR39U1 subfamily.</text>
</comment>